<keyword evidence="13" id="KW-0170">Cobalt</keyword>
<dbReference type="Pfam" id="PF22725">
    <property type="entry name" value="GFO_IDH_MocA_C3"/>
    <property type="match status" value="1"/>
</dbReference>
<comment type="subunit">
    <text evidence="8">Homodimer.</text>
</comment>
<keyword evidence="12" id="KW-0460">Magnesium</keyword>
<dbReference type="Gene3D" id="3.30.360.10">
    <property type="entry name" value="Dihydrodipicolinate Reductase, domain 2"/>
    <property type="match status" value="1"/>
</dbReference>
<dbReference type="STRING" id="1209931.A0A135UYN4"/>
<dbReference type="InterPro" id="IPR006674">
    <property type="entry name" value="HD_domain"/>
</dbReference>
<comment type="function">
    <text evidence="5">Catalyzes the dephosphorylation of the nucleoside 5'-monophosphates deoxyadenosine monophosphate (dAMP), deoxycytidine monophosphate (dCMP), deoxyguanosine monophosphate (dGMP) and deoxythymidine monophosphate (dTMP).</text>
</comment>
<dbReference type="InterPro" id="IPR000683">
    <property type="entry name" value="Gfo/Idh/MocA-like_OxRdtase_N"/>
</dbReference>
<feature type="compositionally biased region" description="Basic and acidic residues" evidence="14">
    <location>
        <begin position="675"/>
        <end position="689"/>
    </location>
</feature>
<name>A0A135UYN4_9PEZI</name>
<dbReference type="OrthoDB" id="446809at2759"/>
<dbReference type="SUPFAM" id="SSF55347">
    <property type="entry name" value="Glyceraldehyde-3-phosphate dehydrogenase-like, C-terminal domain"/>
    <property type="match status" value="1"/>
</dbReference>
<evidence type="ECO:0000256" key="1">
    <source>
        <dbReference type="ARBA" id="ARBA00001638"/>
    </source>
</evidence>
<dbReference type="GO" id="GO:0046872">
    <property type="term" value="F:metal ion binding"/>
    <property type="evidence" value="ECO:0007669"/>
    <property type="project" value="UniProtKB-KW"/>
</dbReference>
<dbReference type="EC" id="3.1.3.89" evidence="9"/>
<feature type="domain" description="GFO/IDH/MocA-like oxidoreductase" evidence="17">
    <location>
        <begin position="116"/>
        <end position="229"/>
    </location>
</feature>
<comment type="cofactor">
    <cofactor evidence="3">
        <name>Co(2+)</name>
        <dbReference type="ChEBI" id="CHEBI:48828"/>
    </cofactor>
</comment>
<dbReference type="Proteomes" id="UP000070121">
    <property type="component" value="Unassembled WGS sequence"/>
</dbReference>
<evidence type="ECO:0000256" key="5">
    <source>
        <dbReference type="ARBA" id="ARBA00004074"/>
    </source>
</evidence>
<evidence type="ECO:0000256" key="3">
    <source>
        <dbReference type="ARBA" id="ARBA00001941"/>
    </source>
</evidence>
<evidence type="ECO:0000256" key="6">
    <source>
        <dbReference type="ARBA" id="ARBA00009999"/>
    </source>
</evidence>
<dbReference type="InterPro" id="IPR039356">
    <property type="entry name" value="YfbR/HDDC2"/>
</dbReference>
<comment type="similarity">
    <text evidence="6">Belongs to the HDDC2 family.</text>
</comment>
<keyword evidence="19" id="KW-1185">Reference proteome</keyword>
<evidence type="ECO:0000256" key="2">
    <source>
        <dbReference type="ARBA" id="ARBA00001936"/>
    </source>
</evidence>
<feature type="domain" description="HD" evidence="16">
    <location>
        <begin position="468"/>
        <end position="638"/>
    </location>
</feature>
<dbReference type="FunFam" id="1.10.3210.10:FF:000011">
    <property type="entry name" value="HD domain-containing protein 2"/>
    <property type="match status" value="1"/>
</dbReference>
<evidence type="ECO:0000313" key="19">
    <source>
        <dbReference type="Proteomes" id="UP000070121"/>
    </source>
</evidence>
<dbReference type="InterPro" id="IPR036291">
    <property type="entry name" value="NAD(P)-bd_dom_sf"/>
</dbReference>
<feature type="domain" description="Gfo/Idh/MocA-like oxidoreductase N-terminal" evidence="15">
    <location>
        <begin position="7"/>
        <end position="105"/>
    </location>
</feature>
<evidence type="ECO:0000259" key="15">
    <source>
        <dbReference type="Pfam" id="PF01408"/>
    </source>
</evidence>
<evidence type="ECO:0000256" key="13">
    <source>
        <dbReference type="ARBA" id="ARBA00023285"/>
    </source>
</evidence>
<comment type="cofactor">
    <cofactor evidence="4">
        <name>Mg(2+)</name>
        <dbReference type="ChEBI" id="CHEBI:18420"/>
    </cofactor>
</comment>
<keyword evidence="11" id="KW-0378">Hydrolase</keyword>
<protein>
    <recommendedName>
        <fullName evidence="9">5'-deoxynucleotidase</fullName>
        <ecNumber evidence="9">3.1.3.89</ecNumber>
    </recommendedName>
</protein>
<gene>
    <name evidence="18" type="ORF">CSAL01_04701</name>
</gene>
<evidence type="ECO:0000256" key="4">
    <source>
        <dbReference type="ARBA" id="ARBA00001946"/>
    </source>
</evidence>
<keyword evidence="10" id="KW-0479">Metal-binding</keyword>
<accession>A0A135UYN4</accession>
<dbReference type="Gene3D" id="1.10.3210.10">
    <property type="entry name" value="Hypothetical protein af1432"/>
    <property type="match status" value="1"/>
</dbReference>
<dbReference type="GO" id="GO:0005737">
    <property type="term" value="C:cytoplasm"/>
    <property type="evidence" value="ECO:0007669"/>
    <property type="project" value="TreeGrafter"/>
</dbReference>
<organism evidence="18 19">
    <name type="scientific">Colletotrichum salicis</name>
    <dbReference type="NCBI Taxonomy" id="1209931"/>
    <lineage>
        <taxon>Eukaryota</taxon>
        <taxon>Fungi</taxon>
        <taxon>Dikarya</taxon>
        <taxon>Ascomycota</taxon>
        <taxon>Pezizomycotina</taxon>
        <taxon>Sordariomycetes</taxon>
        <taxon>Hypocreomycetidae</taxon>
        <taxon>Glomerellales</taxon>
        <taxon>Glomerellaceae</taxon>
        <taxon>Colletotrichum</taxon>
        <taxon>Colletotrichum acutatum species complex</taxon>
    </lineage>
</organism>
<evidence type="ECO:0000256" key="14">
    <source>
        <dbReference type="SAM" id="MobiDB-lite"/>
    </source>
</evidence>
<dbReference type="EMBL" id="JFFI01000870">
    <property type="protein sequence ID" value="KXH65530.1"/>
    <property type="molecule type" value="Genomic_DNA"/>
</dbReference>
<evidence type="ECO:0000259" key="17">
    <source>
        <dbReference type="Pfam" id="PF22725"/>
    </source>
</evidence>
<evidence type="ECO:0000259" key="16">
    <source>
        <dbReference type="Pfam" id="PF13023"/>
    </source>
</evidence>
<dbReference type="Gene3D" id="3.40.50.720">
    <property type="entry name" value="NAD(P)-binding Rossmann-like Domain"/>
    <property type="match status" value="1"/>
</dbReference>
<dbReference type="PANTHER" id="PTHR11845:SF13">
    <property type="entry name" value="5'-DEOXYNUCLEOTIDASE HDDC2"/>
    <property type="match status" value="1"/>
</dbReference>
<comment type="similarity">
    <text evidence="7">Belongs to the Gfo/Idh/MocA family.</text>
</comment>
<dbReference type="Pfam" id="PF01408">
    <property type="entry name" value="GFO_IDH_MocA"/>
    <property type="match status" value="1"/>
</dbReference>
<evidence type="ECO:0000256" key="12">
    <source>
        <dbReference type="ARBA" id="ARBA00022842"/>
    </source>
</evidence>
<comment type="caution">
    <text evidence="18">The sequence shown here is derived from an EMBL/GenBank/DDBJ whole genome shotgun (WGS) entry which is preliminary data.</text>
</comment>
<dbReference type="Pfam" id="PF13023">
    <property type="entry name" value="HD_3"/>
    <property type="match status" value="1"/>
</dbReference>
<dbReference type="AlphaFoldDB" id="A0A135UYN4"/>
<dbReference type="SUPFAM" id="SSF109604">
    <property type="entry name" value="HD-domain/PDEase-like"/>
    <property type="match status" value="1"/>
</dbReference>
<evidence type="ECO:0000256" key="11">
    <source>
        <dbReference type="ARBA" id="ARBA00022801"/>
    </source>
</evidence>
<reference evidence="18 19" key="1">
    <citation type="submission" date="2014-02" db="EMBL/GenBank/DDBJ databases">
        <title>The genome sequence of Colletotrichum salicis CBS 607.94.</title>
        <authorList>
            <person name="Baroncelli R."/>
            <person name="Thon M.R."/>
        </authorList>
    </citation>
    <scope>NUCLEOTIDE SEQUENCE [LARGE SCALE GENOMIC DNA]</scope>
    <source>
        <strain evidence="18 19">CBS 607.94</strain>
    </source>
</reference>
<comment type="catalytic activity">
    <reaction evidence="1">
        <text>a 2'-deoxyribonucleoside 5'-phosphate + H2O = a 2'-deoxyribonucleoside + phosphate</text>
        <dbReference type="Rhea" id="RHEA:36167"/>
        <dbReference type="ChEBI" id="CHEBI:15377"/>
        <dbReference type="ChEBI" id="CHEBI:18274"/>
        <dbReference type="ChEBI" id="CHEBI:43474"/>
        <dbReference type="ChEBI" id="CHEBI:65317"/>
        <dbReference type="EC" id="3.1.3.89"/>
    </reaction>
</comment>
<dbReference type="SUPFAM" id="SSF51735">
    <property type="entry name" value="NAD(P)-binding Rossmann-fold domains"/>
    <property type="match status" value="1"/>
</dbReference>
<comment type="cofactor">
    <cofactor evidence="2">
        <name>Mn(2+)</name>
        <dbReference type="ChEBI" id="CHEBI:29035"/>
    </cofactor>
</comment>
<evidence type="ECO:0000256" key="10">
    <source>
        <dbReference type="ARBA" id="ARBA00022723"/>
    </source>
</evidence>
<dbReference type="GO" id="GO:0000166">
    <property type="term" value="F:nucleotide binding"/>
    <property type="evidence" value="ECO:0007669"/>
    <property type="project" value="InterPro"/>
</dbReference>
<evidence type="ECO:0000256" key="8">
    <source>
        <dbReference type="ARBA" id="ARBA00011738"/>
    </source>
</evidence>
<evidence type="ECO:0000313" key="18">
    <source>
        <dbReference type="EMBL" id="KXH65530.1"/>
    </source>
</evidence>
<dbReference type="PANTHER" id="PTHR11845">
    <property type="entry name" value="5'-DEOXYNUCLEOTIDASE HDDC2"/>
    <property type="match status" value="1"/>
</dbReference>
<dbReference type="GO" id="GO:0009159">
    <property type="term" value="P:deoxyribonucleoside monophosphate catabolic process"/>
    <property type="evidence" value="ECO:0007669"/>
    <property type="project" value="UniProtKB-ARBA"/>
</dbReference>
<evidence type="ECO:0000256" key="7">
    <source>
        <dbReference type="ARBA" id="ARBA00010928"/>
    </source>
</evidence>
<proteinExistence type="inferred from homology"/>
<dbReference type="GO" id="GO:0002953">
    <property type="term" value="F:5'-deoxynucleotidase activity"/>
    <property type="evidence" value="ECO:0007669"/>
    <property type="project" value="UniProtKB-EC"/>
</dbReference>
<feature type="region of interest" description="Disordered" evidence="14">
    <location>
        <begin position="663"/>
        <end position="689"/>
    </location>
</feature>
<evidence type="ECO:0000256" key="9">
    <source>
        <dbReference type="ARBA" id="ARBA00012964"/>
    </source>
</evidence>
<sequence length="689" mass="75438">MPEQVVQSSEAKLVAVVDPAPAGAQLAAELNVAHYTSVGDLLQSEHVPQAAIVCTTNHTNVAVSKQLSSGGVHVLVEKPISSDIPSGTELLSHLQTTEVKTPVGHHRRFNPYIISTKKVLDSGALGKIIAINGLWTTYKPGDYFEAPTDGKQGKDGGVILINAIHEIDLLHHLLGPITRVHAEKTTSQRGHEAEEGAALTLRFESGGDGRESSDPKTGQNIYQIFGSEETLSVPDLSIWSYKGTNKSWRSEMAKERLAVEDGIPFELQLAHFCRVIQGKESPSCSPQAGLAALIVCQATKEALEANSTVEILDYDLAFLQPLSPSLLVLSHQRPVILHWAESITLAPATDPAIVALLRPPTLSLHSACFTPLQEKAALSHFFPSANQEQTCCDDPSTSTIDSTIMSSAGPNGTNSASSANGEVDIKNLGHVETPKVQGTWTVEKALEISSGTTGPAEAGSPLPYFHLIERLKTTKREGWRRFGIARLVLYPTSRVIARGESIADHMYRMSLLSMLAPPALAPRLDLARCMKMCLIHDMAESLVGDITPVDGVAKPEKNRREAETMDYITKNLLGSVYGGIPGAEIREIWQEYEDSQTLNSHFVHDLDKMELLLQMMEYEKRGQGKLDLGEFAYVATKFTLPETKEWADALLKEREHFWGTQQHVHGEAGTEGGVQEDRRQQQDDYYERK</sequence>
<dbReference type="InterPro" id="IPR055170">
    <property type="entry name" value="GFO_IDH_MocA-like_dom"/>
</dbReference>